<proteinExistence type="predicted"/>
<dbReference type="EMBL" id="CP021084">
    <property type="protein sequence ID" value="ASN83183.1"/>
    <property type="molecule type" value="Genomic_DNA"/>
</dbReference>
<organism evidence="2 3">
    <name type="scientific">Deinococcus ficus</name>
    <dbReference type="NCBI Taxonomy" id="317577"/>
    <lineage>
        <taxon>Bacteria</taxon>
        <taxon>Thermotogati</taxon>
        <taxon>Deinococcota</taxon>
        <taxon>Deinococci</taxon>
        <taxon>Deinococcales</taxon>
        <taxon>Deinococcaceae</taxon>
        <taxon>Deinococcus</taxon>
    </lineage>
</organism>
<dbReference type="RefSeq" id="WP_027464352.1">
    <property type="nucleotide sequence ID" value="NZ_CP021084.1"/>
</dbReference>
<dbReference type="KEGG" id="dfc:DFI_18455"/>
<sequence>MFTLLYGLPVIWLTVGACWLFSTYGWSAATLDHPHTLPLTLLWLALGVALGSLGVTLFRRASPETQGFVSTALHILERTPPAAPARSAREEDRGLLTLENVVAYDVIDPFGVREARRQEQERAQWEYTQNLGK</sequence>
<dbReference type="Proteomes" id="UP000259030">
    <property type="component" value="Plasmid pDFI3"/>
</dbReference>
<feature type="transmembrane region" description="Helical" evidence="1">
    <location>
        <begin position="41"/>
        <end position="58"/>
    </location>
</feature>
<protein>
    <submittedName>
        <fullName evidence="2">Uncharacterized protein</fullName>
    </submittedName>
</protein>
<geneLocation type="plasmid" evidence="3">
    <name>pdfi3</name>
</geneLocation>
<keyword evidence="3" id="KW-1185">Reference proteome</keyword>
<keyword evidence="1" id="KW-0472">Membrane</keyword>
<dbReference type="AlphaFoldDB" id="A0A221T2Q8"/>
<keyword evidence="1" id="KW-1133">Transmembrane helix</keyword>
<gene>
    <name evidence="2" type="ORF">DFI_18455</name>
</gene>
<keyword evidence="1" id="KW-0812">Transmembrane</keyword>
<accession>A0A221T2Q8</accession>
<reference evidence="2 3" key="1">
    <citation type="submission" date="2017-05" db="EMBL/GenBank/DDBJ databases">
        <title>The complete genome sequence of Deinococcus ficus isolated from the rhizosphere of the Ficus religiosa L. in Taiwan.</title>
        <authorList>
            <person name="Wu K.-M."/>
            <person name="Liao T.-L."/>
            <person name="Liu Y.-M."/>
            <person name="Young C.-C."/>
            <person name="Tsai S.-F."/>
        </authorList>
    </citation>
    <scope>NUCLEOTIDE SEQUENCE [LARGE SCALE GENOMIC DNA]</scope>
    <source>
        <strain evidence="2 3">CC-FR2-10</strain>
        <plasmid evidence="3">pdfi3</plasmid>
    </source>
</reference>
<evidence type="ECO:0000313" key="2">
    <source>
        <dbReference type="EMBL" id="ASN83183.1"/>
    </source>
</evidence>
<name>A0A221T2Q8_9DEIO</name>
<evidence type="ECO:0000313" key="3">
    <source>
        <dbReference type="Proteomes" id="UP000259030"/>
    </source>
</evidence>
<keyword evidence="2" id="KW-0614">Plasmid</keyword>
<evidence type="ECO:0000256" key="1">
    <source>
        <dbReference type="SAM" id="Phobius"/>
    </source>
</evidence>